<dbReference type="PROSITE" id="PS51257">
    <property type="entry name" value="PROKAR_LIPOPROTEIN"/>
    <property type="match status" value="1"/>
</dbReference>
<dbReference type="Pfam" id="PF12351">
    <property type="entry name" value="Fig1"/>
    <property type="match status" value="1"/>
</dbReference>
<comment type="caution">
    <text evidence="3">The sequence shown here is derived from an EMBL/GenBank/DDBJ whole genome shotgun (WGS) entry which is preliminary data.</text>
</comment>
<proteinExistence type="predicted"/>
<gene>
    <name evidence="3" type="ORF">GJ744_002793</name>
</gene>
<evidence type="ECO:0000313" key="4">
    <source>
        <dbReference type="Proteomes" id="UP000606974"/>
    </source>
</evidence>
<evidence type="ECO:0000256" key="1">
    <source>
        <dbReference type="SAM" id="MobiDB-lite"/>
    </source>
</evidence>
<protein>
    <submittedName>
        <fullName evidence="3">Uncharacterized protein</fullName>
    </submittedName>
</protein>
<dbReference type="Proteomes" id="UP000606974">
    <property type="component" value="Unassembled WGS sequence"/>
</dbReference>
<dbReference type="EMBL" id="JAACFV010000015">
    <property type="protein sequence ID" value="KAF7512080.1"/>
    <property type="molecule type" value="Genomic_DNA"/>
</dbReference>
<accession>A0A8H7E886</accession>
<keyword evidence="2" id="KW-1133">Transmembrane helix</keyword>
<feature type="compositionally biased region" description="Low complexity" evidence="1">
    <location>
        <begin position="308"/>
        <end position="364"/>
    </location>
</feature>
<evidence type="ECO:0000313" key="3">
    <source>
        <dbReference type="EMBL" id="KAF7512080.1"/>
    </source>
</evidence>
<reference evidence="3" key="1">
    <citation type="submission" date="2020-02" db="EMBL/GenBank/DDBJ databases">
        <authorList>
            <person name="Palmer J.M."/>
        </authorList>
    </citation>
    <scope>NUCLEOTIDE SEQUENCE</scope>
    <source>
        <strain evidence="3">EPUS1.4</strain>
        <tissue evidence="3">Thallus</tissue>
    </source>
</reference>
<keyword evidence="4" id="KW-1185">Reference proteome</keyword>
<evidence type="ECO:0000256" key="2">
    <source>
        <dbReference type="SAM" id="Phobius"/>
    </source>
</evidence>
<sequence>MGIADKIPPNLKFAILGLTIPIFTLYVLVLVGCVSTSPGIPSLYLFLLKVNEITLRVGYFAVCAVDTANTTSIPVSQNGTANATDGTICVPTVGLNSSDLSIQLFGNSGDVVPILDLALTLQREILVPLVLVATFLMLFGAIFFALVKVTQMKLKNPSAFEGAMKQLNIFKPATLATLWTSVLFAFAAAVASTMGIGALNFIIPVLATNISVDGGKVLQALQYMSFILGALFALGATVMLGDQLEQQQGVLGDEYSQQNEKAVAEQSYEEQMMQQQGQMDGQMEGMEGQEQQYPDGAYGEEGQQYPNGAYGEEGQQYAQEMEGQEYAQQQEGQYAGGDEYAQAEYAQQQQLQQQQQYPQQPYAG</sequence>
<feature type="transmembrane region" description="Helical" evidence="2">
    <location>
        <begin position="223"/>
        <end position="241"/>
    </location>
</feature>
<dbReference type="AlphaFoldDB" id="A0A8H7E886"/>
<name>A0A8H7E886_9EURO</name>
<feature type="compositionally biased region" description="Low complexity" evidence="1">
    <location>
        <begin position="269"/>
        <end position="292"/>
    </location>
</feature>
<dbReference type="InterPro" id="IPR033481">
    <property type="entry name" value="Dni1/Fig1"/>
</dbReference>
<feature type="transmembrane region" description="Helical" evidence="2">
    <location>
        <begin position="125"/>
        <end position="147"/>
    </location>
</feature>
<organism evidence="3 4">
    <name type="scientific">Endocarpon pusillum</name>
    <dbReference type="NCBI Taxonomy" id="364733"/>
    <lineage>
        <taxon>Eukaryota</taxon>
        <taxon>Fungi</taxon>
        <taxon>Dikarya</taxon>
        <taxon>Ascomycota</taxon>
        <taxon>Pezizomycotina</taxon>
        <taxon>Eurotiomycetes</taxon>
        <taxon>Chaetothyriomycetidae</taxon>
        <taxon>Verrucariales</taxon>
        <taxon>Verrucariaceae</taxon>
        <taxon>Endocarpon</taxon>
    </lineage>
</organism>
<dbReference type="OrthoDB" id="3524679at2759"/>
<keyword evidence="2" id="KW-0812">Transmembrane</keyword>
<feature type="transmembrane region" description="Helical" evidence="2">
    <location>
        <begin position="12"/>
        <end position="37"/>
    </location>
</feature>
<feature type="transmembrane region" description="Helical" evidence="2">
    <location>
        <begin position="175"/>
        <end position="203"/>
    </location>
</feature>
<dbReference type="GO" id="GO:0016020">
    <property type="term" value="C:membrane"/>
    <property type="evidence" value="ECO:0007669"/>
    <property type="project" value="InterPro"/>
</dbReference>
<feature type="region of interest" description="Disordered" evidence="1">
    <location>
        <begin position="261"/>
        <end position="364"/>
    </location>
</feature>
<keyword evidence="2" id="KW-0472">Membrane</keyword>